<gene>
    <name evidence="2" type="ORF">BpHYR1_038740</name>
</gene>
<comment type="caution">
    <text evidence="2">The sequence shown here is derived from an EMBL/GenBank/DDBJ whole genome shotgun (WGS) entry which is preliminary data.</text>
</comment>
<dbReference type="AlphaFoldDB" id="A0A3M7RKN6"/>
<evidence type="ECO:0000256" key="1">
    <source>
        <dbReference type="SAM" id="MobiDB-lite"/>
    </source>
</evidence>
<sequence length="309" mass="35337">MILVEFKEESSKQTHQESNGNPTKFLNFFYTNAISLANKWSDFNSLSAFHKSPHVILITEFNALSNCKLDNYKLYCKNREMARGGIGVAIYFLDTQVKNFLTQHVLYPTLGTSWISWSRAILPETACTQHLPGITNSALAVIPLVSPRPVLRHGNYELFSTLVYDSTIPIDKDVNVAYDWIIKSYAAASSMAIPNQMPRIRKPKVFNPKIKLLTSMKYKIYCRPPPSANVQTHQRHQRSELGEPPGSRKFTILTRTRQRANTFTNKIVNEWNALPATVIDADSVNKFKNRYDIYNVPVQSTIMNRNIYL</sequence>
<evidence type="ECO:0000313" key="2">
    <source>
        <dbReference type="EMBL" id="RNA24039.1"/>
    </source>
</evidence>
<accession>A0A3M7RKN6</accession>
<dbReference type="EMBL" id="REGN01003178">
    <property type="protein sequence ID" value="RNA24039.1"/>
    <property type="molecule type" value="Genomic_DNA"/>
</dbReference>
<feature type="region of interest" description="Disordered" evidence="1">
    <location>
        <begin position="227"/>
        <end position="248"/>
    </location>
</feature>
<dbReference type="Proteomes" id="UP000276133">
    <property type="component" value="Unassembled WGS sequence"/>
</dbReference>
<protein>
    <recommendedName>
        <fullName evidence="4">RNA-directed DNA polymerase from mobile element jockey-like</fullName>
    </recommendedName>
</protein>
<organism evidence="2 3">
    <name type="scientific">Brachionus plicatilis</name>
    <name type="common">Marine rotifer</name>
    <name type="synonym">Brachionus muelleri</name>
    <dbReference type="NCBI Taxonomy" id="10195"/>
    <lineage>
        <taxon>Eukaryota</taxon>
        <taxon>Metazoa</taxon>
        <taxon>Spiralia</taxon>
        <taxon>Gnathifera</taxon>
        <taxon>Rotifera</taxon>
        <taxon>Eurotatoria</taxon>
        <taxon>Monogononta</taxon>
        <taxon>Pseudotrocha</taxon>
        <taxon>Ploima</taxon>
        <taxon>Brachionidae</taxon>
        <taxon>Brachionus</taxon>
    </lineage>
</organism>
<proteinExistence type="predicted"/>
<evidence type="ECO:0000313" key="3">
    <source>
        <dbReference type="Proteomes" id="UP000276133"/>
    </source>
</evidence>
<keyword evidence="3" id="KW-1185">Reference proteome</keyword>
<name>A0A3M7RKN6_BRAPC</name>
<reference evidence="2 3" key="1">
    <citation type="journal article" date="2018" name="Sci. Rep.">
        <title>Genomic signatures of local adaptation to the degree of environmental predictability in rotifers.</title>
        <authorList>
            <person name="Franch-Gras L."/>
            <person name="Hahn C."/>
            <person name="Garcia-Roger E.M."/>
            <person name="Carmona M.J."/>
            <person name="Serra M."/>
            <person name="Gomez A."/>
        </authorList>
    </citation>
    <scope>NUCLEOTIDE SEQUENCE [LARGE SCALE GENOMIC DNA]</scope>
    <source>
        <strain evidence="2">HYR1</strain>
    </source>
</reference>
<evidence type="ECO:0008006" key="4">
    <source>
        <dbReference type="Google" id="ProtNLM"/>
    </source>
</evidence>